<dbReference type="GeneID" id="136808530"/>
<dbReference type="AlphaFoldDB" id="A0A7M5XCC2"/>
<reference evidence="3" key="1">
    <citation type="submission" date="2021-01" db="UniProtKB">
        <authorList>
            <consortium name="EnsemblMetazoa"/>
        </authorList>
    </citation>
    <scope>IDENTIFICATION</scope>
</reference>
<dbReference type="InterPro" id="IPR011722">
    <property type="entry name" value="Hemimethylated_DNA-bd_dom"/>
</dbReference>
<dbReference type="InterPro" id="IPR007474">
    <property type="entry name" value="ApaG_domain"/>
</dbReference>
<dbReference type="PANTHER" id="PTHR14289">
    <property type="entry name" value="F-BOX ONLY PROTEIN 3"/>
    <property type="match status" value="1"/>
</dbReference>
<evidence type="ECO:0000256" key="1">
    <source>
        <dbReference type="SAM" id="MobiDB-lite"/>
    </source>
</evidence>
<dbReference type="InterPro" id="IPR036767">
    <property type="entry name" value="ApaG_sf"/>
</dbReference>
<keyword evidence="4" id="KW-1185">Reference proteome</keyword>
<organism evidence="3 4">
    <name type="scientific">Clytia hemisphaerica</name>
    <dbReference type="NCBI Taxonomy" id="252671"/>
    <lineage>
        <taxon>Eukaryota</taxon>
        <taxon>Metazoa</taxon>
        <taxon>Cnidaria</taxon>
        <taxon>Hydrozoa</taxon>
        <taxon>Hydroidolina</taxon>
        <taxon>Leptothecata</taxon>
        <taxon>Obeliida</taxon>
        <taxon>Clytiidae</taxon>
        <taxon>Clytia</taxon>
    </lineage>
</organism>
<name>A0A7M5XCC2_9CNID</name>
<dbReference type="OrthoDB" id="5913487at2759"/>
<dbReference type="GO" id="GO:0042645">
    <property type="term" value="C:mitochondrial nucleoid"/>
    <property type="evidence" value="ECO:0007669"/>
    <property type="project" value="TreeGrafter"/>
</dbReference>
<evidence type="ECO:0000259" key="2">
    <source>
        <dbReference type="PROSITE" id="PS51087"/>
    </source>
</evidence>
<dbReference type="PROSITE" id="PS51087">
    <property type="entry name" value="APAG"/>
    <property type="match status" value="1"/>
</dbReference>
<evidence type="ECO:0000313" key="3">
    <source>
        <dbReference type="EnsemblMetazoa" id="CLYHEMP021081.1"/>
    </source>
</evidence>
<dbReference type="Proteomes" id="UP000594262">
    <property type="component" value="Unplaced"/>
</dbReference>
<dbReference type="InterPro" id="IPR036623">
    <property type="entry name" value="Hemimethylated_DNA-bd_sf"/>
</dbReference>
<dbReference type="GO" id="GO:0070987">
    <property type="term" value="P:error-free translesion synthesis"/>
    <property type="evidence" value="ECO:0007669"/>
    <property type="project" value="TreeGrafter"/>
</dbReference>
<dbReference type="SUPFAM" id="SSF141255">
    <property type="entry name" value="YccV-like"/>
    <property type="match status" value="1"/>
</dbReference>
<feature type="domain" description="ApaG" evidence="2">
    <location>
        <begin position="216"/>
        <end position="341"/>
    </location>
</feature>
<sequence>MNLTIAWWTGKRIGVLLARPSVLSMKNQYVCKRNQSTMLAEVGRFETPKVQGKYEAGQLFLHRVFGYRGVILYPWIAKFYDLDSITDGKDKPILEETPQNEKKNTKETAMKPSSSTYYQVLIDERDYPHIRAQSEAVTFLGNPEDTTLYAVPGLDYVNHTDILPYISSSEQPIEHDLFKKFLLPNQDQVPAFTASPSLRTWHQKNHKWLELSEVIRETTDNIRVTAIPFYMGSRMVHGAKSYWWRYSIRLENMGMESVQLKERHWRIFCLSGVLDSVKGRGVVGQEPVLSTRQPAFQYSSHVTLPSPSGHMWGTYRLERPDGRVFDVRIPSFPLESKEDDPITT</sequence>
<feature type="region of interest" description="Disordered" evidence="1">
    <location>
        <begin position="90"/>
        <end position="109"/>
    </location>
</feature>
<dbReference type="RefSeq" id="XP_066921161.1">
    <property type="nucleotide sequence ID" value="XM_067065060.1"/>
</dbReference>
<proteinExistence type="predicted"/>
<accession>A0A7M5XCC2</accession>
<dbReference type="Gene3D" id="2.60.40.1470">
    <property type="entry name" value="ApaG domain"/>
    <property type="match status" value="1"/>
</dbReference>
<dbReference type="SUPFAM" id="SSF110069">
    <property type="entry name" value="ApaG-like"/>
    <property type="match status" value="1"/>
</dbReference>
<dbReference type="PANTHER" id="PTHR14289:SF16">
    <property type="entry name" value="POLYMERASE DELTA-INTERACTING PROTEIN 2"/>
    <property type="match status" value="1"/>
</dbReference>
<evidence type="ECO:0000313" key="4">
    <source>
        <dbReference type="Proteomes" id="UP000594262"/>
    </source>
</evidence>
<dbReference type="SMART" id="SM00992">
    <property type="entry name" value="YccV-like"/>
    <property type="match status" value="1"/>
</dbReference>
<dbReference type="Pfam" id="PF08755">
    <property type="entry name" value="YccV-like"/>
    <property type="match status" value="1"/>
</dbReference>
<dbReference type="GO" id="GO:0003677">
    <property type="term" value="F:DNA binding"/>
    <property type="evidence" value="ECO:0007669"/>
    <property type="project" value="InterPro"/>
</dbReference>
<protein>
    <recommendedName>
        <fullName evidence="2">ApaG domain-containing protein</fullName>
    </recommendedName>
</protein>
<dbReference type="Pfam" id="PF04379">
    <property type="entry name" value="DUF525"/>
    <property type="match status" value="1"/>
</dbReference>
<dbReference type="EnsemblMetazoa" id="CLYHEMT021081.1">
    <property type="protein sequence ID" value="CLYHEMP021081.1"/>
    <property type="gene ID" value="CLYHEMG021081"/>
</dbReference>
<dbReference type="GO" id="GO:0005634">
    <property type="term" value="C:nucleus"/>
    <property type="evidence" value="ECO:0007669"/>
    <property type="project" value="TreeGrafter"/>
</dbReference>